<dbReference type="EMBL" id="CP137080">
    <property type="protein sequence ID" value="WOQ70499.1"/>
    <property type="molecule type" value="Genomic_DNA"/>
</dbReference>
<sequence>MTTSEMTYRGTTAMITGASSGIGEEFAARFAERGADVVLVARREDRLRALAAELEERHGITATVLPLDLGVAGIAATLRRELDDRGIRIDTLIGNAGFGARGAILTEDPERLAAMIQLNVVALTAVTREFLPDLVASGRGALVNVASVVAYQPTPYMAVYGATKAFVLSLTEAIAYETRDTGLRVLALSPGSTATEFFEIACAEEVARGMQTPAQVVETALKALDRRSTPPSVVSGATNAVASMLSGIIPRRVVLEASGRLLA</sequence>
<organism evidence="4 5">
    <name type="scientific">Microbacterium limosum</name>
    <dbReference type="NCBI Taxonomy" id="3079935"/>
    <lineage>
        <taxon>Bacteria</taxon>
        <taxon>Bacillati</taxon>
        <taxon>Actinomycetota</taxon>
        <taxon>Actinomycetes</taxon>
        <taxon>Micrococcales</taxon>
        <taxon>Microbacteriaceae</taxon>
        <taxon>Microbacterium</taxon>
    </lineage>
</organism>
<comment type="similarity">
    <text evidence="1 3">Belongs to the short-chain dehydrogenases/reductases (SDR) family.</text>
</comment>
<dbReference type="InterPro" id="IPR002347">
    <property type="entry name" value="SDR_fam"/>
</dbReference>
<dbReference type="GO" id="GO:0016020">
    <property type="term" value="C:membrane"/>
    <property type="evidence" value="ECO:0007669"/>
    <property type="project" value="TreeGrafter"/>
</dbReference>
<dbReference type="EC" id="1.-.-.-" evidence="4"/>
<dbReference type="SUPFAM" id="SSF51735">
    <property type="entry name" value="NAD(P)-binding Rossmann-fold domains"/>
    <property type="match status" value="1"/>
</dbReference>
<dbReference type="AlphaFoldDB" id="A0AAU0MJQ7"/>
<dbReference type="Pfam" id="PF00106">
    <property type="entry name" value="adh_short"/>
    <property type="match status" value="1"/>
</dbReference>
<proteinExistence type="inferred from homology"/>
<dbReference type="PRINTS" id="PR00080">
    <property type="entry name" value="SDRFAMILY"/>
</dbReference>
<evidence type="ECO:0000256" key="3">
    <source>
        <dbReference type="RuleBase" id="RU000363"/>
    </source>
</evidence>
<dbReference type="InterPro" id="IPR036291">
    <property type="entry name" value="NAD(P)-bd_dom_sf"/>
</dbReference>
<dbReference type="CDD" id="cd05233">
    <property type="entry name" value="SDR_c"/>
    <property type="match status" value="1"/>
</dbReference>
<evidence type="ECO:0000256" key="1">
    <source>
        <dbReference type="ARBA" id="ARBA00006484"/>
    </source>
</evidence>
<reference evidence="4 5" key="1">
    <citation type="submission" date="2023-10" db="EMBL/GenBank/DDBJ databases">
        <title>Y20.</title>
        <authorList>
            <person name="Zhang G."/>
            <person name="Ding Y."/>
        </authorList>
    </citation>
    <scope>NUCLEOTIDE SEQUENCE [LARGE SCALE GENOMIC DNA]</scope>
    <source>
        <strain evidence="4 5">Y20</strain>
    </source>
</reference>
<gene>
    <name evidence="4" type="ORF">RYJ27_04635</name>
</gene>
<evidence type="ECO:0000256" key="2">
    <source>
        <dbReference type="ARBA" id="ARBA00023002"/>
    </source>
</evidence>
<dbReference type="PROSITE" id="PS00061">
    <property type="entry name" value="ADH_SHORT"/>
    <property type="match status" value="1"/>
</dbReference>
<dbReference type="PANTHER" id="PTHR44196:SF2">
    <property type="entry name" value="SHORT-CHAIN DEHYDROGENASE-RELATED"/>
    <property type="match status" value="1"/>
</dbReference>
<evidence type="ECO:0000313" key="4">
    <source>
        <dbReference type="EMBL" id="WOQ70499.1"/>
    </source>
</evidence>
<dbReference type="KEGG" id="mliy:RYJ27_04635"/>
<protein>
    <submittedName>
        <fullName evidence="4">SDR family oxidoreductase</fullName>
        <ecNumber evidence="4">1.-.-.-</ecNumber>
    </submittedName>
</protein>
<dbReference type="PRINTS" id="PR00081">
    <property type="entry name" value="GDHRDH"/>
</dbReference>
<accession>A0AAU0MJQ7</accession>
<dbReference type="InterPro" id="IPR020904">
    <property type="entry name" value="Sc_DH/Rdtase_CS"/>
</dbReference>
<dbReference type="PANTHER" id="PTHR44196">
    <property type="entry name" value="DEHYDROGENASE/REDUCTASE SDR FAMILY MEMBER 7B"/>
    <property type="match status" value="1"/>
</dbReference>
<evidence type="ECO:0000313" key="5">
    <source>
        <dbReference type="Proteomes" id="UP001329313"/>
    </source>
</evidence>
<keyword evidence="5" id="KW-1185">Reference proteome</keyword>
<keyword evidence="2 4" id="KW-0560">Oxidoreductase</keyword>
<dbReference type="PIRSF" id="PIRSF000126">
    <property type="entry name" value="11-beta-HSD1"/>
    <property type="match status" value="1"/>
</dbReference>
<dbReference type="GO" id="GO:0016491">
    <property type="term" value="F:oxidoreductase activity"/>
    <property type="evidence" value="ECO:0007669"/>
    <property type="project" value="UniProtKB-KW"/>
</dbReference>
<name>A0AAU0MJQ7_9MICO</name>
<dbReference type="Proteomes" id="UP001329313">
    <property type="component" value="Chromosome"/>
</dbReference>
<dbReference type="Gene3D" id="3.40.50.720">
    <property type="entry name" value="NAD(P)-binding Rossmann-like Domain"/>
    <property type="match status" value="1"/>
</dbReference>
<dbReference type="RefSeq" id="WP_330171580.1">
    <property type="nucleotide sequence ID" value="NZ_CP137080.1"/>
</dbReference>